<evidence type="ECO:0000256" key="1">
    <source>
        <dbReference type="SAM" id="MobiDB-lite"/>
    </source>
</evidence>
<reference evidence="3" key="1">
    <citation type="journal article" date="2017" name="Genome Biol.">
        <title>Comparative genomics reveals high biological diversity and specific adaptations in the industrially and medically important fungal genus Aspergillus.</title>
        <authorList>
            <person name="de Vries R.P."/>
            <person name="Riley R."/>
            <person name="Wiebenga A."/>
            <person name="Aguilar-Osorio G."/>
            <person name="Amillis S."/>
            <person name="Uchima C.A."/>
            <person name="Anderluh G."/>
            <person name="Asadollahi M."/>
            <person name="Askin M."/>
            <person name="Barry K."/>
            <person name="Battaglia E."/>
            <person name="Bayram O."/>
            <person name="Benocci T."/>
            <person name="Braus-Stromeyer S.A."/>
            <person name="Caldana C."/>
            <person name="Canovas D."/>
            <person name="Cerqueira G.C."/>
            <person name="Chen F."/>
            <person name="Chen W."/>
            <person name="Choi C."/>
            <person name="Clum A."/>
            <person name="Dos Santos R.A."/>
            <person name="Damasio A.R."/>
            <person name="Diallinas G."/>
            <person name="Emri T."/>
            <person name="Fekete E."/>
            <person name="Flipphi M."/>
            <person name="Freyberg S."/>
            <person name="Gallo A."/>
            <person name="Gournas C."/>
            <person name="Habgood R."/>
            <person name="Hainaut M."/>
            <person name="Harispe M.L."/>
            <person name="Henrissat B."/>
            <person name="Hilden K.S."/>
            <person name="Hope R."/>
            <person name="Hossain A."/>
            <person name="Karabika E."/>
            <person name="Karaffa L."/>
            <person name="Karanyi Z."/>
            <person name="Krasevec N."/>
            <person name="Kuo A."/>
            <person name="Kusch H."/>
            <person name="LaButti K."/>
            <person name="Lagendijk E.L."/>
            <person name="Lapidus A."/>
            <person name="Levasseur A."/>
            <person name="Lindquist E."/>
            <person name="Lipzen A."/>
            <person name="Logrieco A.F."/>
            <person name="MacCabe A."/>
            <person name="Maekelae M.R."/>
            <person name="Malavazi I."/>
            <person name="Melin P."/>
            <person name="Meyer V."/>
            <person name="Mielnichuk N."/>
            <person name="Miskei M."/>
            <person name="Molnar A.P."/>
            <person name="Mule G."/>
            <person name="Ngan C.Y."/>
            <person name="Orejas M."/>
            <person name="Orosz E."/>
            <person name="Ouedraogo J.P."/>
            <person name="Overkamp K.M."/>
            <person name="Park H.-S."/>
            <person name="Perrone G."/>
            <person name="Piumi F."/>
            <person name="Punt P.J."/>
            <person name="Ram A.F."/>
            <person name="Ramon A."/>
            <person name="Rauscher S."/>
            <person name="Record E."/>
            <person name="Riano-Pachon D.M."/>
            <person name="Robert V."/>
            <person name="Roehrig J."/>
            <person name="Ruller R."/>
            <person name="Salamov A."/>
            <person name="Salih N.S."/>
            <person name="Samson R.A."/>
            <person name="Sandor E."/>
            <person name="Sanguinetti M."/>
            <person name="Schuetze T."/>
            <person name="Sepcic K."/>
            <person name="Shelest E."/>
            <person name="Sherlock G."/>
            <person name="Sophianopoulou V."/>
            <person name="Squina F.M."/>
            <person name="Sun H."/>
            <person name="Susca A."/>
            <person name="Todd R.B."/>
            <person name="Tsang A."/>
            <person name="Unkles S.E."/>
            <person name="van de Wiele N."/>
            <person name="van Rossen-Uffink D."/>
            <person name="Oliveira J.V."/>
            <person name="Vesth T.C."/>
            <person name="Visser J."/>
            <person name="Yu J.-H."/>
            <person name="Zhou M."/>
            <person name="Andersen M.R."/>
            <person name="Archer D.B."/>
            <person name="Baker S.E."/>
            <person name="Benoit I."/>
            <person name="Brakhage A.A."/>
            <person name="Braus G.H."/>
            <person name="Fischer R."/>
            <person name="Frisvad J.C."/>
            <person name="Goldman G.H."/>
            <person name="Houbraken J."/>
            <person name="Oakley B."/>
            <person name="Pocsi I."/>
            <person name="Scazzocchio C."/>
            <person name="Seiboth B."/>
            <person name="vanKuyk P.A."/>
            <person name="Wortman J."/>
            <person name="Dyer P.S."/>
            <person name="Grigoriev I.V."/>
        </authorList>
    </citation>
    <scope>NUCLEOTIDE SEQUENCE [LARGE SCALE GENOMIC DNA]</scope>
    <source>
        <strain evidence="3">CBS 134.48</strain>
    </source>
</reference>
<protein>
    <submittedName>
        <fullName evidence="2">Uncharacterized protein</fullName>
    </submittedName>
</protein>
<feature type="compositionally biased region" description="Polar residues" evidence="1">
    <location>
        <begin position="116"/>
        <end position="127"/>
    </location>
</feature>
<sequence length="140" mass="15758">MDRSDTCSCLDHWSGVIVQPVVAGPREFLWLSGCKRRCRDYRTLSPNDLTYRQSICNRESLTTPRAAPESKSSAKDSVNLHTELNELKNPHTSIAEFKVIQESNILLPLPHHRPSIASNKPTHNPNITKPAPSSVKHRQP</sequence>
<dbReference type="EMBL" id="KV878206">
    <property type="protein sequence ID" value="OJI81454.1"/>
    <property type="molecule type" value="Genomic_DNA"/>
</dbReference>
<dbReference type="AlphaFoldDB" id="A0A1L9MWR3"/>
<keyword evidence="3" id="KW-1185">Reference proteome</keyword>
<gene>
    <name evidence="2" type="ORF">ASPTUDRAFT_46851</name>
</gene>
<name>A0A1L9MWR3_ASPTC</name>
<proteinExistence type="predicted"/>
<evidence type="ECO:0000313" key="2">
    <source>
        <dbReference type="EMBL" id="OJI81454.1"/>
    </source>
</evidence>
<dbReference type="VEuPathDB" id="FungiDB:ASPTUDRAFT_46851"/>
<organism evidence="2 3">
    <name type="scientific">Aspergillus tubingensis (strain CBS 134.48)</name>
    <dbReference type="NCBI Taxonomy" id="767770"/>
    <lineage>
        <taxon>Eukaryota</taxon>
        <taxon>Fungi</taxon>
        <taxon>Dikarya</taxon>
        <taxon>Ascomycota</taxon>
        <taxon>Pezizomycotina</taxon>
        <taxon>Eurotiomycetes</taxon>
        <taxon>Eurotiomycetidae</taxon>
        <taxon>Eurotiales</taxon>
        <taxon>Aspergillaceae</taxon>
        <taxon>Aspergillus</taxon>
        <taxon>Aspergillus subgen. Circumdati</taxon>
    </lineage>
</organism>
<feature type="region of interest" description="Disordered" evidence="1">
    <location>
        <begin position="110"/>
        <end position="140"/>
    </location>
</feature>
<dbReference type="Proteomes" id="UP000184304">
    <property type="component" value="Unassembled WGS sequence"/>
</dbReference>
<feature type="region of interest" description="Disordered" evidence="1">
    <location>
        <begin position="60"/>
        <end position="86"/>
    </location>
</feature>
<evidence type="ECO:0000313" key="3">
    <source>
        <dbReference type="Proteomes" id="UP000184304"/>
    </source>
</evidence>
<accession>A0A1L9MWR3</accession>